<feature type="compositionally biased region" description="Basic and acidic residues" evidence="1">
    <location>
        <begin position="123"/>
        <end position="139"/>
    </location>
</feature>
<feature type="compositionally biased region" description="Basic and acidic residues" evidence="1">
    <location>
        <begin position="49"/>
        <end position="75"/>
    </location>
</feature>
<proteinExistence type="predicted"/>
<reference evidence="2" key="1">
    <citation type="submission" date="2020-02" db="EMBL/GenBank/DDBJ databases">
        <authorList>
            <person name="Meier V. D."/>
        </authorList>
    </citation>
    <scope>NUCLEOTIDE SEQUENCE</scope>
    <source>
        <strain evidence="2">AVDCRST_MAG41</strain>
    </source>
</reference>
<gene>
    <name evidence="2" type="ORF">AVDCRST_MAG41-2724</name>
</gene>
<feature type="compositionally biased region" description="Basic residues" evidence="1">
    <location>
        <begin position="19"/>
        <end position="36"/>
    </location>
</feature>
<feature type="non-terminal residue" evidence="2">
    <location>
        <position position="197"/>
    </location>
</feature>
<feature type="compositionally biased region" description="Basic and acidic residues" evidence="1">
    <location>
        <begin position="177"/>
        <end position="188"/>
    </location>
</feature>
<accession>A0A6J4J5T2</accession>
<name>A0A6J4J5T2_9ACTN</name>
<evidence type="ECO:0000313" key="2">
    <source>
        <dbReference type="EMBL" id="CAA9267728.1"/>
    </source>
</evidence>
<feature type="compositionally biased region" description="Low complexity" evidence="1">
    <location>
        <begin position="109"/>
        <end position="118"/>
    </location>
</feature>
<organism evidence="2">
    <name type="scientific">uncultured Mycobacteriales bacterium</name>
    <dbReference type="NCBI Taxonomy" id="581187"/>
    <lineage>
        <taxon>Bacteria</taxon>
        <taxon>Bacillati</taxon>
        <taxon>Actinomycetota</taxon>
        <taxon>Actinomycetes</taxon>
        <taxon>Mycobacteriales</taxon>
        <taxon>environmental samples</taxon>
    </lineage>
</organism>
<feature type="compositionally biased region" description="Basic residues" evidence="1">
    <location>
        <begin position="155"/>
        <end position="164"/>
    </location>
</feature>
<dbReference type="EMBL" id="CADCTP010000250">
    <property type="protein sequence ID" value="CAA9267728.1"/>
    <property type="molecule type" value="Genomic_DNA"/>
</dbReference>
<dbReference type="GO" id="GO:0004424">
    <property type="term" value="F:imidazoleglycerol-phosphate dehydratase activity"/>
    <property type="evidence" value="ECO:0007669"/>
    <property type="project" value="UniProtKB-EC"/>
</dbReference>
<feature type="compositionally biased region" description="Gly residues" evidence="1">
    <location>
        <begin position="1"/>
        <end position="18"/>
    </location>
</feature>
<dbReference type="EC" id="4.2.1.19" evidence="2"/>
<feature type="region of interest" description="Disordered" evidence="1">
    <location>
        <begin position="1"/>
        <end position="197"/>
    </location>
</feature>
<protein>
    <submittedName>
        <fullName evidence="2">Imidazoleglycerol-phosphate dehydratase</fullName>
        <ecNumber evidence="2">4.2.1.19</ecNumber>
    </submittedName>
</protein>
<dbReference type="AlphaFoldDB" id="A0A6J4J5T2"/>
<evidence type="ECO:0000256" key="1">
    <source>
        <dbReference type="SAM" id="MobiDB-lite"/>
    </source>
</evidence>
<feature type="non-terminal residue" evidence="2">
    <location>
        <position position="1"/>
    </location>
</feature>
<sequence length="197" mass="20614">EPDRTGGAGDQGVLGAGRGRPRRHRPDRRRHRRAVLRPHAVPAGQARRLRPDDPDPRRPGDRRPPHGGGHRDRAGRGVPAGAGGQVRAAPVRRRAGAAGRGAGPGRGGPVRPAVPGAHRAGHHAADDRPGVRDHADPARLRVLRAPRADRAARPGARRPGRPPHRGGAVQGGRPGAARRDRGGPEGGRRAQHQGGAL</sequence>
<keyword evidence="2" id="KW-0456">Lyase</keyword>
<feature type="compositionally biased region" description="Gly residues" evidence="1">
    <location>
        <begin position="98"/>
        <end position="108"/>
    </location>
</feature>